<evidence type="ECO:0000256" key="10">
    <source>
        <dbReference type="SAM" id="SignalP"/>
    </source>
</evidence>
<keyword evidence="4" id="KW-1015">Disulfide bond</keyword>
<keyword evidence="9" id="KW-1133">Transmembrane helix</keyword>
<evidence type="ECO:0000256" key="8">
    <source>
        <dbReference type="SAM" id="MobiDB-lite"/>
    </source>
</evidence>
<reference evidence="12" key="1">
    <citation type="submission" date="2022-03" db="EMBL/GenBank/DDBJ databases">
        <authorList>
            <person name="Martin C."/>
        </authorList>
    </citation>
    <scope>NUCLEOTIDE SEQUENCE</scope>
</reference>
<dbReference type="Pfam" id="PF08205">
    <property type="entry name" value="C2-set_2"/>
    <property type="match status" value="2"/>
</dbReference>
<evidence type="ECO:0000256" key="9">
    <source>
        <dbReference type="SAM" id="Phobius"/>
    </source>
</evidence>
<dbReference type="Pfam" id="PF07679">
    <property type="entry name" value="I-set"/>
    <property type="match status" value="1"/>
</dbReference>
<evidence type="ECO:0000313" key="12">
    <source>
        <dbReference type="EMBL" id="CAH1774310.1"/>
    </source>
</evidence>
<keyword evidence="10" id="KW-0732">Signal</keyword>
<evidence type="ECO:0000259" key="11">
    <source>
        <dbReference type="PROSITE" id="PS50835"/>
    </source>
</evidence>
<feature type="domain" description="Ig-like" evidence="11">
    <location>
        <begin position="333"/>
        <end position="426"/>
    </location>
</feature>
<feature type="transmembrane region" description="Helical" evidence="9">
    <location>
        <begin position="641"/>
        <end position="667"/>
    </location>
</feature>
<comment type="subcellular location">
    <subcellularLocation>
        <location evidence="1">Membrane</location>
        <topology evidence="1">Single-pass type I membrane protein</topology>
    </subcellularLocation>
</comment>
<feature type="chain" id="PRO_5035746219" description="Ig-like domain-containing protein" evidence="10">
    <location>
        <begin position="26"/>
        <end position="1128"/>
    </location>
</feature>
<dbReference type="CDD" id="cd00063">
    <property type="entry name" value="FN3"/>
    <property type="match status" value="1"/>
</dbReference>
<feature type="domain" description="Ig-like" evidence="11">
    <location>
        <begin position="228"/>
        <end position="324"/>
    </location>
</feature>
<dbReference type="GO" id="GO:0098609">
    <property type="term" value="P:cell-cell adhesion"/>
    <property type="evidence" value="ECO:0007669"/>
    <property type="project" value="TreeGrafter"/>
</dbReference>
<feature type="region of interest" description="Disordered" evidence="8">
    <location>
        <begin position="741"/>
        <end position="760"/>
    </location>
</feature>
<dbReference type="OrthoDB" id="6113329at2759"/>
<evidence type="ECO:0000256" key="1">
    <source>
        <dbReference type="ARBA" id="ARBA00004479"/>
    </source>
</evidence>
<dbReference type="InterPro" id="IPR051275">
    <property type="entry name" value="Cell_adhesion_signaling"/>
</dbReference>
<dbReference type="Pfam" id="PF13927">
    <property type="entry name" value="Ig_3"/>
    <property type="match status" value="1"/>
</dbReference>
<comment type="caution">
    <text evidence="12">The sequence shown here is derived from an EMBL/GenBank/DDBJ whole genome shotgun (WGS) entry which is preliminary data.</text>
</comment>
<evidence type="ECO:0000256" key="2">
    <source>
        <dbReference type="ARBA" id="ARBA00022737"/>
    </source>
</evidence>
<gene>
    <name evidence="12" type="ORF">OFUS_LOCUS1800</name>
</gene>
<dbReference type="CDD" id="cd00096">
    <property type="entry name" value="Ig"/>
    <property type="match status" value="2"/>
</dbReference>
<dbReference type="PANTHER" id="PTHR11640">
    <property type="entry name" value="NEPHRIN"/>
    <property type="match status" value="1"/>
</dbReference>
<keyword evidence="6" id="KW-0393">Immunoglobulin domain</keyword>
<dbReference type="InterPro" id="IPR013783">
    <property type="entry name" value="Ig-like_fold"/>
</dbReference>
<dbReference type="InterPro" id="IPR036116">
    <property type="entry name" value="FN3_sf"/>
</dbReference>
<feature type="coiled-coil region" evidence="7">
    <location>
        <begin position="773"/>
        <end position="1055"/>
    </location>
</feature>
<keyword evidence="2" id="KW-0677">Repeat</keyword>
<proteinExistence type="predicted"/>
<dbReference type="InterPro" id="IPR003598">
    <property type="entry name" value="Ig_sub2"/>
</dbReference>
<dbReference type="EMBL" id="CAIIXF020000001">
    <property type="protein sequence ID" value="CAH1774310.1"/>
    <property type="molecule type" value="Genomic_DNA"/>
</dbReference>
<dbReference type="Gene3D" id="2.60.40.10">
    <property type="entry name" value="Immunoglobulins"/>
    <property type="match status" value="6"/>
</dbReference>
<evidence type="ECO:0000313" key="13">
    <source>
        <dbReference type="Proteomes" id="UP000749559"/>
    </source>
</evidence>
<dbReference type="Proteomes" id="UP000749559">
    <property type="component" value="Unassembled WGS sequence"/>
</dbReference>
<keyword evidence="9" id="KW-0812">Transmembrane</keyword>
<keyword evidence="5" id="KW-0325">Glycoprotein</keyword>
<accession>A0A8S4N1F0</accession>
<dbReference type="AlphaFoldDB" id="A0A8S4N1F0"/>
<protein>
    <recommendedName>
        <fullName evidence="11">Ig-like domain-containing protein</fullName>
    </recommendedName>
</protein>
<dbReference type="GO" id="GO:0005911">
    <property type="term" value="C:cell-cell junction"/>
    <property type="evidence" value="ECO:0007669"/>
    <property type="project" value="TreeGrafter"/>
</dbReference>
<feature type="domain" description="Ig-like" evidence="11">
    <location>
        <begin position="123"/>
        <end position="221"/>
    </location>
</feature>
<feature type="domain" description="Ig-like" evidence="11">
    <location>
        <begin position="37"/>
        <end position="104"/>
    </location>
</feature>
<name>A0A8S4N1F0_OWEFU</name>
<evidence type="ECO:0000256" key="7">
    <source>
        <dbReference type="SAM" id="Coils"/>
    </source>
</evidence>
<dbReference type="SUPFAM" id="SSF48726">
    <property type="entry name" value="Immunoglobulin"/>
    <property type="match status" value="5"/>
</dbReference>
<dbReference type="InterPro" id="IPR003599">
    <property type="entry name" value="Ig_sub"/>
</dbReference>
<dbReference type="GO" id="GO:0005886">
    <property type="term" value="C:plasma membrane"/>
    <property type="evidence" value="ECO:0007669"/>
    <property type="project" value="TreeGrafter"/>
</dbReference>
<dbReference type="InterPro" id="IPR036179">
    <property type="entry name" value="Ig-like_dom_sf"/>
</dbReference>
<dbReference type="GO" id="GO:0050839">
    <property type="term" value="F:cell adhesion molecule binding"/>
    <property type="evidence" value="ECO:0007669"/>
    <property type="project" value="TreeGrafter"/>
</dbReference>
<dbReference type="InterPro" id="IPR013098">
    <property type="entry name" value="Ig_I-set"/>
</dbReference>
<dbReference type="InterPro" id="IPR003961">
    <property type="entry name" value="FN3_dom"/>
</dbReference>
<feature type="domain" description="Ig-like" evidence="11">
    <location>
        <begin position="431"/>
        <end position="521"/>
    </location>
</feature>
<sequence length="1128" mass="125516">MKQMEIKMNWIFALILTLGVTTINGRTVNRKFPATVGSSVTIPCNKPVSDGRLIWGKSPGPTIAIDGVLQSGIDKSKFTLTETNGYQTLGISGLSLEDNGIYDCHLLADSDTDGTEVIILVPPEPLVNNPPMRIVYENSDIEMECISPNGKPLADISWTLTNRRGEVQPLTGVDTDVIQANGLGTRTSKLKYKMTREAIGATFKCKAERSELFYSEEKTFNTTLYVRPLNPTIIGNEEGTSVNTMVEITCFAFDANPAATIDWYKDNVKLSGETTLANATEHGTFDAYNTLSFVVDLYDNNTVYECRVNHPVMQMNSEAEKTASRTILVNYPPNIIANNATVSMMELNQVTVPCVVNGQPPAHVEWYLDGKQINTSSPRYYNSLQGKDPIVADLTILSTHGRDKGTYECRGFNKLGSATAFSSTLDIYHRPYCLRQKRKYATELNKAVDIFCHVESNPAMVIITWLYDGTYLDVNATVDILDDQHTYAKLTYTPRTEANYGTFQCNATNPIDNMDEPCFIEILPPGPADPPAYCHTSYASGYELILECMETFDGGSTPTYELQFKAEGKYKTIQSDNVPQFNMTGLTPETNYTFRICAHNSGFRAYVNCTGDITAYTLNTNGTFMPTSQPVKAQSFTETEAFIALCIILGLLLIIVIIIIIMCVVCCKRKKYTSGDLTIANPHQDVEKNVGGYDNEAMEMQQSQQSLNLDLQPDAEPAKLGAEVNIDEALAIYQLHAFKGASSKDEPEDPGYGSVSKKSDSDKAEVALNVLDLESIQQTEQELQEHLARASLALAVDQEQKQQVAAKQELKEKVEQEVKEELLHAAIAHAAEQDLKEQAERAAEEELKEKMEQEAKEALVRAAIAHAAEQELKEQAERAAEEELREKMEQEAKEALVRAAIAHAAEQELKEQAERAAEEELREKMEQEAKEALVRAAIAHAAEQELKEQAERAAEEELREKMEQEAKEALVRAAIAHAAEQELKEQAERAAEEELREKMEQEAKEALVRAAIAHAAEQELIEQEQKEQLAREAAVQALEDANMELLRKMEENRRIAEMIVPGAEGDPKEETVLDKMLKEYETDIKETGNKESANGEDSRKYSVSDIDDVLKEFEIKDIDIEGKPAGKK</sequence>
<feature type="signal peptide" evidence="10">
    <location>
        <begin position="1"/>
        <end position="25"/>
    </location>
</feature>
<organism evidence="12 13">
    <name type="scientific">Owenia fusiformis</name>
    <name type="common">Polychaete worm</name>
    <dbReference type="NCBI Taxonomy" id="6347"/>
    <lineage>
        <taxon>Eukaryota</taxon>
        <taxon>Metazoa</taxon>
        <taxon>Spiralia</taxon>
        <taxon>Lophotrochozoa</taxon>
        <taxon>Annelida</taxon>
        <taxon>Polychaeta</taxon>
        <taxon>Sedentaria</taxon>
        <taxon>Canalipalpata</taxon>
        <taxon>Sabellida</taxon>
        <taxon>Oweniida</taxon>
        <taxon>Oweniidae</taxon>
        <taxon>Owenia</taxon>
    </lineage>
</organism>
<dbReference type="SMART" id="SM00409">
    <property type="entry name" value="IG"/>
    <property type="match status" value="4"/>
</dbReference>
<evidence type="ECO:0000256" key="3">
    <source>
        <dbReference type="ARBA" id="ARBA00023136"/>
    </source>
</evidence>
<dbReference type="InterPro" id="IPR013162">
    <property type="entry name" value="CD80_C2-set"/>
</dbReference>
<dbReference type="PROSITE" id="PS50835">
    <property type="entry name" value="IG_LIKE"/>
    <property type="match status" value="5"/>
</dbReference>
<keyword evidence="7" id="KW-0175">Coiled coil</keyword>
<keyword evidence="3 9" id="KW-0472">Membrane</keyword>
<dbReference type="SMART" id="SM00408">
    <property type="entry name" value="IGc2"/>
    <property type="match status" value="4"/>
</dbReference>
<evidence type="ECO:0000256" key="6">
    <source>
        <dbReference type="ARBA" id="ARBA00023319"/>
    </source>
</evidence>
<evidence type="ECO:0000256" key="4">
    <source>
        <dbReference type="ARBA" id="ARBA00023157"/>
    </source>
</evidence>
<evidence type="ECO:0000256" key="5">
    <source>
        <dbReference type="ARBA" id="ARBA00023180"/>
    </source>
</evidence>
<keyword evidence="13" id="KW-1185">Reference proteome</keyword>
<dbReference type="SUPFAM" id="SSF49265">
    <property type="entry name" value="Fibronectin type III"/>
    <property type="match status" value="1"/>
</dbReference>
<dbReference type="InterPro" id="IPR007110">
    <property type="entry name" value="Ig-like_dom"/>
</dbReference>